<evidence type="ECO:0000313" key="2">
    <source>
        <dbReference type="EMBL" id="MCZ2491591.1"/>
    </source>
</evidence>
<gene>
    <name evidence="2" type="ORF">N0K80_05400</name>
</gene>
<accession>A0ABT4JMK1</accession>
<dbReference type="SUPFAM" id="SSF53448">
    <property type="entry name" value="Nucleotide-diphospho-sugar transferases"/>
    <property type="match status" value="1"/>
</dbReference>
<dbReference type="InterPro" id="IPR007577">
    <property type="entry name" value="GlycoTrfase_DXD_sugar-bd_CS"/>
</dbReference>
<dbReference type="RefSeq" id="WP_269024036.1">
    <property type="nucleotide sequence ID" value="NZ_JANXKW010000003.1"/>
</dbReference>
<sequence>MIPKKIHYCWFGGEKSETVKNFIDMNKKLLFDYEFYEWNETNVPFGNMKNRYLSEALKYKEWAFVSDYVRLWVLKKYGGIYIDTDVLFVKKPDELLNSASIIGFENRYTLSTALIGSEVDSIFINEALYQYDNASFIINGRIDKTPNVVRMTELGRHNGLVYKNKSQKLKNNLIVYPIDYFSPIHFISRKESKTVNTRAIHFFDASWTKENSKKRILKKLIYYIFRDYYFIIIRYVRRVLHG</sequence>
<dbReference type="PANTHER" id="PTHR32385">
    <property type="entry name" value="MANNOSYL PHOSPHORYLINOSITOL CERAMIDE SYNTHASE"/>
    <property type="match status" value="1"/>
</dbReference>
<dbReference type="InterPro" id="IPR051706">
    <property type="entry name" value="Glycosyltransferase_domain"/>
</dbReference>
<keyword evidence="3" id="KW-1185">Reference proteome</keyword>
<reference evidence="2" key="1">
    <citation type="submission" date="2022-09" db="EMBL/GenBank/DDBJ databases">
        <title>Diversity of Dellaglioa algida.</title>
        <authorList>
            <person name="Matthias E."/>
            <person name="Werum V."/>
        </authorList>
    </citation>
    <scope>NUCLEOTIDE SEQUENCE</scope>
    <source>
        <strain evidence="2">TMW 2.2523</strain>
    </source>
</reference>
<dbReference type="GO" id="GO:0016740">
    <property type="term" value="F:transferase activity"/>
    <property type="evidence" value="ECO:0007669"/>
    <property type="project" value="UniProtKB-KW"/>
</dbReference>
<dbReference type="EMBL" id="JANXLI010000003">
    <property type="protein sequence ID" value="MCZ2491591.1"/>
    <property type="molecule type" value="Genomic_DNA"/>
</dbReference>
<comment type="caution">
    <text evidence="2">The sequence shown here is derived from an EMBL/GenBank/DDBJ whole genome shotgun (WGS) entry which is preliminary data.</text>
</comment>
<evidence type="ECO:0000313" key="3">
    <source>
        <dbReference type="Proteomes" id="UP001081467"/>
    </source>
</evidence>
<dbReference type="InterPro" id="IPR029044">
    <property type="entry name" value="Nucleotide-diphossugar_trans"/>
</dbReference>
<dbReference type="Proteomes" id="UP001081467">
    <property type="component" value="Unassembled WGS sequence"/>
</dbReference>
<dbReference type="PANTHER" id="PTHR32385:SF15">
    <property type="entry name" value="INOSITOL PHOSPHOCERAMIDE MANNOSYLTRANSFERASE 1"/>
    <property type="match status" value="1"/>
</dbReference>
<organism evidence="2 3">
    <name type="scientific">Dellaglioa carnosa</name>
    <dbReference type="NCBI Taxonomy" id="2995136"/>
    <lineage>
        <taxon>Bacteria</taxon>
        <taxon>Bacillati</taxon>
        <taxon>Bacillota</taxon>
        <taxon>Bacilli</taxon>
        <taxon>Lactobacillales</taxon>
        <taxon>Lactobacillaceae</taxon>
        <taxon>Dellaglioa</taxon>
    </lineage>
</organism>
<name>A0ABT4JMK1_9LACO</name>
<evidence type="ECO:0000256" key="1">
    <source>
        <dbReference type="ARBA" id="ARBA00022679"/>
    </source>
</evidence>
<protein>
    <submittedName>
        <fullName evidence="2">Glycosyl transferase</fullName>
    </submittedName>
</protein>
<dbReference type="Gene3D" id="3.90.550.20">
    <property type="match status" value="1"/>
</dbReference>
<dbReference type="Pfam" id="PF04488">
    <property type="entry name" value="Gly_transf_sug"/>
    <property type="match status" value="1"/>
</dbReference>
<proteinExistence type="predicted"/>
<keyword evidence="1 2" id="KW-0808">Transferase</keyword>